<keyword evidence="6 7" id="KW-0472">Membrane</keyword>
<comment type="subcellular location">
    <subcellularLocation>
        <location evidence="1">Cell membrane</location>
        <topology evidence="1">Multi-pass membrane protein</topology>
    </subcellularLocation>
</comment>
<reference evidence="8" key="1">
    <citation type="submission" date="2013-08" db="EMBL/GenBank/DDBJ databases">
        <authorList>
            <person name="Mendez C."/>
            <person name="Richter M."/>
            <person name="Ferrer M."/>
            <person name="Sanchez J."/>
        </authorList>
    </citation>
    <scope>NUCLEOTIDE SEQUENCE</scope>
</reference>
<organism evidence="8">
    <name type="scientific">mine drainage metagenome</name>
    <dbReference type="NCBI Taxonomy" id="410659"/>
    <lineage>
        <taxon>unclassified sequences</taxon>
        <taxon>metagenomes</taxon>
        <taxon>ecological metagenomes</taxon>
    </lineage>
</organism>
<dbReference type="Pfam" id="PF01914">
    <property type="entry name" value="MarC"/>
    <property type="match status" value="1"/>
</dbReference>
<dbReference type="InterPro" id="IPR002771">
    <property type="entry name" value="Multi_antbiot-R_MarC"/>
</dbReference>
<comment type="similarity">
    <text evidence="2">Belongs to the UPF0056 (MarC) family.</text>
</comment>
<evidence type="ECO:0000256" key="3">
    <source>
        <dbReference type="ARBA" id="ARBA00022475"/>
    </source>
</evidence>
<evidence type="ECO:0000256" key="1">
    <source>
        <dbReference type="ARBA" id="ARBA00004651"/>
    </source>
</evidence>
<name>T1BZV0_9ZZZZ</name>
<dbReference type="AlphaFoldDB" id="T1BZV0"/>
<reference evidence="8" key="2">
    <citation type="journal article" date="2014" name="ISME J.">
        <title>Microbial stratification in low pH oxic and suboxic macroscopic growths along an acid mine drainage.</title>
        <authorList>
            <person name="Mendez-Garcia C."/>
            <person name="Mesa V."/>
            <person name="Sprenger R.R."/>
            <person name="Richter M."/>
            <person name="Diez M.S."/>
            <person name="Solano J."/>
            <person name="Bargiela R."/>
            <person name="Golyshina O.V."/>
            <person name="Manteca A."/>
            <person name="Ramos J.L."/>
            <person name="Gallego J.R."/>
            <person name="Llorente I."/>
            <person name="Martins Dos Santos V.A."/>
            <person name="Jensen O.N."/>
            <person name="Pelaez A.I."/>
            <person name="Sanchez J."/>
            <person name="Ferrer M."/>
        </authorList>
    </citation>
    <scope>NUCLEOTIDE SEQUENCE</scope>
</reference>
<dbReference type="EMBL" id="AUZY01005562">
    <property type="protein sequence ID" value="EQD58569.1"/>
    <property type="molecule type" value="Genomic_DNA"/>
</dbReference>
<evidence type="ECO:0000256" key="6">
    <source>
        <dbReference type="ARBA" id="ARBA00023136"/>
    </source>
</evidence>
<keyword evidence="3" id="KW-1003">Cell membrane</keyword>
<feature type="transmembrane region" description="Helical" evidence="7">
    <location>
        <begin position="37"/>
        <end position="57"/>
    </location>
</feature>
<keyword evidence="4 7" id="KW-0812">Transmembrane</keyword>
<sequence length="97" mass="10562">MPLFVVIDPFGSLVLFLGITSGMTPEARRTITKDASFYGFVILVFFAFVGKYILLFFGISTEALELAGGLILLIMGIQMVREGDRPKSQGGNVEPDV</sequence>
<keyword evidence="5 7" id="KW-1133">Transmembrane helix</keyword>
<feature type="transmembrane region" description="Helical" evidence="7">
    <location>
        <begin position="6"/>
        <end position="25"/>
    </location>
</feature>
<accession>T1BZV0</accession>
<feature type="transmembrane region" description="Helical" evidence="7">
    <location>
        <begin position="63"/>
        <end position="80"/>
    </location>
</feature>
<dbReference type="PANTHER" id="PTHR33508">
    <property type="entry name" value="UPF0056 MEMBRANE PROTEIN YHCE"/>
    <property type="match status" value="1"/>
</dbReference>
<comment type="caution">
    <text evidence="8">The sequence shown here is derived from an EMBL/GenBank/DDBJ whole genome shotgun (WGS) entry which is preliminary data.</text>
</comment>
<dbReference type="GO" id="GO:0005886">
    <property type="term" value="C:plasma membrane"/>
    <property type="evidence" value="ECO:0007669"/>
    <property type="project" value="UniProtKB-SubCell"/>
</dbReference>
<evidence type="ECO:0000256" key="5">
    <source>
        <dbReference type="ARBA" id="ARBA00022989"/>
    </source>
</evidence>
<dbReference type="PANTHER" id="PTHR33508:SF1">
    <property type="entry name" value="UPF0056 MEMBRANE PROTEIN YHCE"/>
    <property type="match status" value="1"/>
</dbReference>
<evidence type="ECO:0000256" key="4">
    <source>
        <dbReference type="ARBA" id="ARBA00022692"/>
    </source>
</evidence>
<evidence type="ECO:0000313" key="8">
    <source>
        <dbReference type="EMBL" id="EQD58569.1"/>
    </source>
</evidence>
<proteinExistence type="inferred from homology"/>
<feature type="non-terminal residue" evidence="8">
    <location>
        <position position="97"/>
    </location>
</feature>
<evidence type="ECO:0000256" key="2">
    <source>
        <dbReference type="ARBA" id="ARBA00009784"/>
    </source>
</evidence>
<evidence type="ECO:0000256" key="7">
    <source>
        <dbReference type="SAM" id="Phobius"/>
    </source>
</evidence>
<protein>
    <submittedName>
        <fullName evidence="8">MarC family integral membrane protein</fullName>
    </submittedName>
</protein>
<gene>
    <name evidence="8" type="ORF">B1B_08513</name>
</gene>